<dbReference type="Proteomes" id="UP000011761">
    <property type="component" value="Unassembled WGS sequence"/>
</dbReference>
<proteinExistence type="predicted"/>
<dbReference type="KEGG" id="bcom:BAUCODRAFT_463076"/>
<organism evidence="1 2">
    <name type="scientific">Baudoinia panamericana (strain UAMH 10762)</name>
    <name type="common">Angels' share fungus</name>
    <name type="synonym">Baudoinia compniacensis (strain UAMH 10762)</name>
    <dbReference type="NCBI Taxonomy" id="717646"/>
    <lineage>
        <taxon>Eukaryota</taxon>
        <taxon>Fungi</taxon>
        <taxon>Dikarya</taxon>
        <taxon>Ascomycota</taxon>
        <taxon>Pezizomycotina</taxon>
        <taxon>Dothideomycetes</taxon>
        <taxon>Dothideomycetidae</taxon>
        <taxon>Mycosphaerellales</taxon>
        <taxon>Teratosphaeriaceae</taxon>
        <taxon>Baudoinia</taxon>
    </lineage>
</organism>
<evidence type="ECO:0000313" key="2">
    <source>
        <dbReference type="Proteomes" id="UP000011761"/>
    </source>
</evidence>
<name>M2N182_BAUPA</name>
<protein>
    <submittedName>
        <fullName evidence="1">Uncharacterized protein</fullName>
    </submittedName>
</protein>
<keyword evidence="2" id="KW-1185">Reference proteome</keyword>
<dbReference type="RefSeq" id="XP_007675954.1">
    <property type="nucleotide sequence ID" value="XM_007677764.1"/>
</dbReference>
<dbReference type="EMBL" id="KB445554">
    <property type="protein sequence ID" value="EMC97698.1"/>
    <property type="molecule type" value="Genomic_DNA"/>
</dbReference>
<gene>
    <name evidence="1" type="ORF">BAUCODRAFT_463076</name>
</gene>
<accession>M2N182</accession>
<reference evidence="1 2" key="1">
    <citation type="journal article" date="2012" name="PLoS Pathog.">
        <title>Diverse lifestyles and strategies of plant pathogenesis encoded in the genomes of eighteen Dothideomycetes fungi.</title>
        <authorList>
            <person name="Ohm R.A."/>
            <person name="Feau N."/>
            <person name="Henrissat B."/>
            <person name="Schoch C.L."/>
            <person name="Horwitz B.A."/>
            <person name="Barry K.W."/>
            <person name="Condon B.J."/>
            <person name="Copeland A.C."/>
            <person name="Dhillon B."/>
            <person name="Glaser F."/>
            <person name="Hesse C.N."/>
            <person name="Kosti I."/>
            <person name="LaButti K."/>
            <person name="Lindquist E.A."/>
            <person name="Lucas S."/>
            <person name="Salamov A.A."/>
            <person name="Bradshaw R.E."/>
            <person name="Ciuffetti L."/>
            <person name="Hamelin R.C."/>
            <person name="Kema G.H.J."/>
            <person name="Lawrence C."/>
            <person name="Scott J.A."/>
            <person name="Spatafora J.W."/>
            <person name="Turgeon B.G."/>
            <person name="de Wit P.J.G.M."/>
            <person name="Zhong S."/>
            <person name="Goodwin S.B."/>
            <person name="Grigoriev I.V."/>
        </authorList>
    </citation>
    <scope>NUCLEOTIDE SEQUENCE [LARGE SCALE GENOMIC DNA]</scope>
    <source>
        <strain evidence="1 2">UAMH 10762</strain>
    </source>
</reference>
<evidence type="ECO:0000313" key="1">
    <source>
        <dbReference type="EMBL" id="EMC97698.1"/>
    </source>
</evidence>
<dbReference type="HOGENOM" id="CLU_2222755_0_0_1"/>
<sequence length="106" mass="12493">MQRSPACREWVLRRKAMDWLSQHGARRCTARYIRACIYHCNVCDARHTIFERTAGWFVKFMQLLQCLPQTIKHHGIGQQSGLRVRVGGTSDVLLFVILVFKRYRSR</sequence>
<dbReference type="GeneID" id="19114570"/>
<dbReference type="AlphaFoldDB" id="M2N182"/>